<feature type="domain" description="Zn(2)-C6 fungal-type" evidence="7">
    <location>
        <begin position="17"/>
        <end position="49"/>
    </location>
</feature>
<dbReference type="PANTHER" id="PTHR47338:SF29">
    <property type="entry name" value="ZN(2)-C6 FUNGAL-TYPE DOMAIN-CONTAINING PROTEIN"/>
    <property type="match status" value="1"/>
</dbReference>
<dbReference type="VEuPathDB" id="FungiDB:BD410DRAFT_832822"/>
<dbReference type="AlphaFoldDB" id="A0A4Y7PIY0"/>
<proteinExistence type="predicted"/>
<dbReference type="PANTHER" id="PTHR47338">
    <property type="entry name" value="ZN(II)2CYS6 TRANSCRIPTION FACTOR (EUROFUNG)-RELATED"/>
    <property type="match status" value="1"/>
</dbReference>
<keyword evidence="5" id="KW-0539">Nucleus</keyword>
<organism evidence="8 9">
    <name type="scientific">Rickenella mellea</name>
    <dbReference type="NCBI Taxonomy" id="50990"/>
    <lineage>
        <taxon>Eukaryota</taxon>
        <taxon>Fungi</taxon>
        <taxon>Dikarya</taxon>
        <taxon>Basidiomycota</taxon>
        <taxon>Agaricomycotina</taxon>
        <taxon>Agaricomycetes</taxon>
        <taxon>Hymenochaetales</taxon>
        <taxon>Rickenellaceae</taxon>
        <taxon>Rickenella</taxon>
    </lineage>
</organism>
<dbReference type="GO" id="GO:0000981">
    <property type="term" value="F:DNA-binding transcription factor activity, RNA polymerase II-specific"/>
    <property type="evidence" value="ECO:0007669"/>
    <property type="project" value="InterPro"/>
</dbReference>
<dbReference type="InterPro" id="IPR001138">
    <property type="entry name" value="Zn2Cys6_DnaBD"/>
</dbReference>
<dbReference type="SMART" id="SM00066">
    <property type="entry name" value="GAL4"/>
    <property type="match status" value="1"/>
</dbReference>
<gene>
    <name evidence="8" type="ORF">BD410DRAFT_832822</name>
</gene>
<dbReference type="Proteomes" id="UP000294933">
    <property type="component" value="Unassembled WGS sequence"/>
</dbReference>
<protein>
    <recommendedName>
        <fullName evidence="7">Zn(2)-C6 fungal-type domain-containing protein</fullName>
    </recommendedName>
</protein>
<dbReference type="Pfam" id="PF00172">
    <property type="entry name" value="Zn_clus"/>
    <property type="match status" value="1"/>
</dbReference>
<dbReference type="OrthoDB" id="2309723at2759"/>
<evidence type="ECO:0000313" key="8">
    <source>
        <dbReference type="EMBL" id="TDL15046.1"/>
    </source>
</evidence>
<dbReference type="Gene3D" id="4.10.240.10">
    <property type="entry name" value="Zn(2)-C6 fungal-type DNA-binding domain"/>
    <property type="match status" value="1"/>
</dbReference>
<evidence type="ECO:0000256" key="1">
    <source>
        <dbReference type="ARBA" id="ARBA00004123"/>
    </source>
</evidence>
<evidence type="ECO:0000256" key="3">
    <source>
        <dbReference type="ARBA" id="ARBA00023015"/>
    </source>
</evidence>
<accession>A0A4Y7PIY0</accession>
<evidence type="ECO:0000259" key="7">
    <source>
        <dbReference type="PROSITE" id="PS50048"/>
    </source>
</evidence>
<dbReference type="InterPro" id="IPR050815">
    <property type="entry name" value="TF_fung"/>
</dbReference>
<dbReference type="EMBL" id="ML170293">
    <property type="protein sequence ID" value="TDL15046.1"/>
    <property type="molecule type" value="Genomic_DNA"/>
</dbReference>
<keyword evidence="4" id="KW-0804">Transcription</keyword>
<name>A0A4Y7PIY0_9AGAM</name>
<dbReference type="SUPFAM" id="SSF57701">
    <property type="entry name" value="Zn2/Cys6 DNA-binding domain"/>
    <property type="match status" value="1"/>
</dbReference>
<dbReference type="CDD" id="cd12148">
    <property type="entry name" value="fungal_TF_MHR"/>
    <property type="match status" value="1"/>
</dbReference>
<keyword evidence="2" id="KW-0479">Metal-binding</keyword>
<dbReference type="Pfam" id="PF04082">
    <property type="entry name" value="Fungal_trans"/>
    <property type="match status" value="1"/>
</dbReference>
<dbReference type="PROSITE" id="PS00463">
    <property type="entry name" value="ZN2_CY6_FUNGAL_1"/>
    <property type="match status" value="1"/>
</dbReference>
<sequence length="552" mass="61709">MSLPSHMKGEILRPGKACLHCKARKVKCDAVRPICTPCSRGNRAAKCEYADQEIYDLEENISRLEKRLKELEAHGQQPSCDEATAQLSSTQLKLNQSDEELPPLVRVFLVNLVISYSRQLGFAMNKDRFLATLALSPADPNYPSPALLHSVYLWGLCILNCEQFFNLERRSLEKAKLYVADALNSRDPKTRFQALQAEILLAQYFFCAGRPLEGRYHTGAASSLALSSGLQYIRGVIPPNALTPDLVGSISAFEFPPPRDAIEEGERINIFWVTYNVDRCWSVAMDRPAYLSSPITPRSPILTPWPMEFQDYASGMTPHNRRELLDFVLRRQKPDSIHPAEFSIPSLRVKASALFYSASMVVADPHRSTPMERLKGLTREMSEQSIGELLEMLPPLHHMDNLSSEDQSAYIVIRGIVLASRIQLHFVAAENSCESYAVCLLTAKCIVDIVEFIAEHTTIFFLDPIVSAVWTSAAQSLARDLSRSPHTSIPSSTAESSRADAVRMCNGLKEIIKRKPLMTYPEAGDTFGASPSLVTLYKKSTVTGKMSKRFQF</sequence>
<feature type="coiled-coil region" evidence="6">
    <location>
        <begin position="47"/>
        <end position="100"/>
    </location>
</feature>
<evidence type="ECO:0000256" key="6">
    <source>
        <dbReference type="SAM" id="Coils"/>
    </source>
</evidence>
<comment type="subcellular location">
    <subcellularLocation>
        <location evidence="1">Nucleus</location>
    </subcellularLocation>
</comment>
<keyword evidence="3" id="KW-0805">Transcription regulation</keyword>
<evidence type="ECO:0000256" key="5">
    <source>
        <dbReference type="ARBA" id="ARBA00023242"/>
    </source>
</evidence>
<keyword evidence="6" id="KW-0175">Coiled coil</keyword>
<dbReference type="InterPro" id="IPR036864">
    <property type="entry name" value="Zn2-C6_fun-type_DNA-bd_sf"/>
</dbReference>
<dbReference type="GO" id="GO:0008270">
    <property type="term" value="F:zinc ion binding"/>
    <property type="evidence" value="ECO:0007669"/>
    <property type="project" value="InterPro"/>
</dbReference>
<dbReference type="GO" id="GO:0006351">
    <property type="term" value="P:DNA-templated transcription"/>
    <property type="evidence" value="ECO:0007669"/>
    <property type="project" value="InterPro"/>
</dbReference>
<evidence type="ECO:0000313" key="9">
    <source>
        <dbReference type="Proteomes" id="UP000294933"/>
    </source>
</evidence>
<dbReference type="InterPro" id="IPR007219">
    <property type="entry name" value="XnlR_reg_dom"/>
</dbReference>
<evidence type="ECO:0000256" key="2">
    <source>
        <dbReference type="ARBA" id="ARBA00022723"/>
    </source>
</evidence>
<dbReference type="GO" id="GO:0005634">
    <property type="term" value="C:nucleus"/>
    <property type="evidence" value="ECO:0007669"/>
    <property type="project" value="UniProtKB-SubCell"/>
</dbReference>
<dbReference type="PROSITE" id="PS50048">
    <property type="entry name" value="ZN2_CY6_FUNGAL_2"/>
    <property type="match status" value="1"/>
</dbReference>
<keyword evidence="9" id="KW-1185">Reference proteome</keyword>
<dbReference type="CDD" id="cd00067">
    <property type="entry name" value="GAL4"/>
    <property type="match status" value="1"/>
</dbReference>
<reference evidence="8 9" key="1">
    <citation type="submission" date="2018-06" db="EMBL/GenBank/DDBJ databases">
        <title>A transcriptomic atlas of mushroom development highlights an independent origin of complex multicellularity.</title>
        <authorList>
            <consortium name="DOE Joint Genome Institute"/>
            <person name="Krizsan K."/>
            <person name="Almasi E."/>
            <person name="Merenyi Z."/>
            <person name="Sahu N."/>
            <person name="Viragh M."/>
            <person name="Koszo T."/>
            <person name="Mondo S."/>
            <person name="Kiss B."/>
            <person name="Balint B."/>
            <person name="Kues U."/>
            <person name="Barry K."/>
            <person name="Hegedus J.C."/>
            <person name="Henrissat B."/>
            <person name="Johnson J."/>
            <person name="Lipzen A."/>
            <person name="Ohm R."/>
            <person name="Nagy I."/>
            <person name="Pangilinan J."/>
            <person name="Yan J."/>
            <person name="Xiong Y."/>
            <person name="Grigoriev I.V."/>
            <person name="Hibbett D.S."/>
            <person name="Nagy L.G."/>
        </authorList>
    </citation>
    <scope>NUCLEOTIDE SEQUENCE [LARGE SCALE GENOMIC DNA]</scope>
    <source>
        <strain evidence="8 9">SZMC22713</strain>
    </source>
</reference>
<dbReference type="GO" id="GO:0003677">
    <property type="term" value="F:DNA binding"/>
    <property type="evidence" value="ECO:0007669"/>
    <property type="project" value="InterPro"/>
</dbReference>
<evidence type="ECO:0000256" key="4">
    <source>
        <dbReference type="ARBA" id="ARBA00023163"/>
    </source>
</evidence>